<dbReference type="OrthoDB" id="1488726at2"/>
<keyword evidence="2" id="KW-1185">Reference proteome</keyword>
<protein>
    <submittedName>
        <fullName evidence="1">Uncharacterized protein</fullName>
    </submittedName>
</protein>
<dbReference type="Proteomes" id="UP000219281">
    <property type="component" value="Unassembled WGS sequence"/>
</dbReference>
<evidence type="ECO:0000313" key="2">
    <source>
        <dbReference type="Proteomes" id="UP000219281"/>
    </source>
</evidence>
<name>A0A286A050_9SPHI</name>
<sequence length="303" mass="32467">MKNLTLIALVVITTLFACKKDKGNDETKLTLAEFNAKFSVPTQKFNGTGATAFSITGTKGMKFDFPANSFIDASGNPVTGAVVVSLKEVLSKRDIILSGKVTQSNGQLLVSGGEFQILASQNGQALRLNPAIAVAVKVPTTFNTAPMDLFVWAPTAASDSTWVLDQKARVATSTDFYQFNLPGFGWVNCDYFYSNPNPKTTVTASPVYAGAAPSIKDQRAYMVFDDLKTVAGLPFVLAVNKHQSYLNSMPIGLKGKLVVLSTDVNDVIYFGQTNFTVSADLHLNVNVAPATAAQIDAFLNTLN</sequence>
<gene>
    <name evidence="1" type="ORF">SAMN06297358_2264</name>
</gene>
<evidence type="ECO:0000313" key="1">
    <source>
        <dbReference type="EMBL" id="SOD15277.1"/>
    </source>
</evidence>
<accession>A0A286A050</accession>
<dbReference type="PROSITE" id="PS51257">
    <property type="entry name" value="PROKAR_LIPOPROTEIN"/>
    <property type="match status" value="1"/>
</dbReference>
<proteinExistence type="predicted"/>
<reference evidence="2" key="1">
    <citation type="submission" date="2017-09" db="EMBL/GenBank/DDBJ databases">
        <authorList>
            <person name="Varghese N."/>
            <person name="Submissions S."/>
        </authorList>
    </citation>
    <scope>NUCLEOTIDE SEQUENCE [LARGE SCALE GENOMIC DNA]</scope>
    <source>
        <strain evidence="2">CGMCC 1.12803</strain>
    </source>
</reference>
<dbReference type="AlphaFoldDB" id="A0A286A050"/>
<organism evidence="1 2">
    <name type="scientific">Pedobacter xixiisoli</name>
    <dbReference type="NCBI Taxonomy" id="1476464"/>
    <lineage>
        <taxon>Bacteria</taxon>
        <taxon>Pseudomonadati</taxon>
        <taxon>Bacteroidota</taxon>
        <taxon>Sphingobacteriia</taxon>
        <taxon>Sphingobacteriales</taxon>
        <taxon>Sphingobacteriaceae</taxon>
        <taxon>Pedobacter</taxon>
    </lineage>
</organism>
<dbReference type="EMBL" id="OCMT01000002">
    <property type="protein sequence ID" value="SOD15277.1"/>
    <property type="molecule type" value="Genomic_DNA"/>
</dbReference>
<dbReference type="RefSeq" id="WP_097131888.1">
    <property type="nucleotide sequence ID" value="NZ_OCMT01000002.1"/>
</dbReference>